<evidence type="ECO:0000256" key="10">
    <source>
        <dbReference type="PROSITE-ProRule" id="PRU01360"/>
    </source>
</evidence>
<accession>A0ABX1R045</accession>
<evidence type="ECO:0000256" key="12">
    <source>
        <dbReference type="SAM" id="SignalP"/>
    </source>
</evidence>
<dbReference type="Pfam" id="PF07715">
    <property type="entry name" value="Plug"/>
    <property type="match status" value="1"/>
</dbReference>
<dbReference type="InterPro" id="IPR010105">
    <property type="entry name" value="TonB_sidphr_rcpt"/>
</dbReference>
<dbReference type="InterPro" id="IPR037066">
    <property type="entry name" value="Plug_dom_sf"/>
</dbReference>
<keyword evidence="3 10" id="KW-0813">Transport</keyword>
<gene>
    <name evidence="15" type="ORF">HCJ96_07410</name>
</gene>
<dbReference type="InterPro" id="IPR000531">
    <property type="entry name" value="Beta-barrel_TonB"/>
</dbReference>
<evidence type="ECO:0000256" key="6">
    <source>
        <dbReference type="ARBA" id="ARBA00023077"/>
    </source>
</evidence>
<keyword evidence="16" id="KW-1185">Reference proteome</keyword>
<evidence type="ECO:0000256" key="5">
    <source>
        <dbReference type="ARBA" id="ARBA00022692"/>
    </source>
</evidence>
<keyword evidence="6 11" id="KW-0798">TonB box</keyword>
<dbReference type="SUPFAM" id="SSF56935">
    <property type="entry name" value="Porins"/>
    <property type="match status" value="1"/>
</dbReference>
<keyword evidence="5 10" id="KW-0812">Transmembrane</keyword>
<comment type="caution">
    <text evidence="15">The sequence shown here is derived from an EMBL/GenBank/DDBJ whole genome shotgun (WGS) entry which is preliminary data.</text>
</comment>
<dbReference type="NCBIfam" id="TIGR01783">
    <property type="entry name" value="TonB-siderophor"/>
    <property type="match status" value="1"/>
</dbReference>
<keyword evidence="12" id="KW-0732">Signal</keyword>
<keyword evidence="8 15" id="KW-0675">Receptor</keyword>
<comment type="subcellular location">
    <subcellularLocation>
        <location evidence="1 10">Cell outer membrane</location>
        <topology evidence="1 10">Multi-pass membrane protein</topology>
    </subcellularLocation>
</comment>
<keyword evidence="4 10" id="KW-1134">Transmembrane beta strand</keyword>
<dbReference type="EMBL" id="JAATNW010000004">
    <property type="protein sequence ID" value="NMH59837.1"/>
    <property type="molecule type" value="Genomic_DNA"/>
</dbReference>
<feature type="chain" id="PRO_5045342736" evidence="12">
    <location>
        <begin position="26"/>
        <end position="711"/>
    </location>
</feature>
<dbReference type="PANTHER" id="PTHR32552">
    <property type="entry name" value="FERRICHROME IRON RECEPTOR-RELATED"/>
    <property type="match status" value="1"/>
</dbReference>
<dbReference type="InterPro" id="IPR039426">
    <property type="entry name" value="TonB-dep_rcpt-like"/>
</dbReference>
<dbReference type="InterPro" id="IPR036942">
    <property type="entry name" value="Beta-barrel_TonB_sf"/>
</dbReference>
<evidence type="ECO:0000259" key="13">
    <source>
        <dbReference type="Pfam" id="PF00593"/>
    </source>
</evidence>
<evidence type="ECO:0000256" key="8">
    <source>
        <dbReference type="ARBA" id="ARBA00023170"/>
    </source>
</evidence>
<proteinExistence type="inferred from homology"/>
<comment type="similarity">
    <text evidence="2 10 11">Belongs to the TonB-dependent receptor family.</text>
</comment>
<evidence type="ECO:0000313" key="15">
    <source>
        <dbReference type="EMBL" id="NMH59837.1"/>
    </source>
</evidence>
<evidence type="ECO:0000256" key="9">
    <source>
        <dbReference type="ARBA" id="ARBA00023237"/>
    </source>
</evidence>
<dbReference type="Gene3D" id="2.40.170.20">
    <property type="entry name" value="TonB-dependent receptor, beta-barrel domain"/>
    <property type="match status" value="1"/>
</dbReference>
<sequence>MTMQKIFALSPIVLALNLHAQSASSATNDTSKVNEDDVEVIRIVESRIQRISTGATGLGLDSYDTPQSVSIVEDDTIANYQLNDINNLFRHVTGINIDRTETDRTYFNSRGFDITSMHVDGSGVPFGNIFVGDMDTAIYERVEFIRGSNGLITGLGNPSGTVNYVRKRPKNESAGNIDLTYGRWSNMRAVADVSTPLTESGSWAARAVVVHQDKGSWLNLYGNTRNVFYGVVDGQLGDAVTLTFGYSHHDNNAEGNTWGAVPQIYADGTQADFPVSTTTAMNWTYWDTLNRNAFAEVSWFINDNLNFTSKLNHINYEDQSELFYTYWSTGLDRETGLGLLGYPGKFSAEDETLIWDNTLQGNFRAWGKEHTFIVGISLADSDTSDLDSAALSGFDVMPAFPGWTGNEVSRPEWAAPIEAGFSVVQLNRYYGAMQLAVTDRLDLVLGGSFIDYENEGESWGASTSTTEDGTSPYLGFTYEAIDNVNFYGSYSDIYQPQYYLNEDLQPLGSAEGRSYEVGVKTRFDNNFLVSFALFRTEQENLYEFLGYDDGDGVDDEDYSDDFTYALYRGVTVASNGFEVEVSGPLNDEWSVLGGLTVLNMRDEDGGDARTHIPRKTFKLLADYAPQWNEDVNAGVSVRWQSEVYADTAFGRIEQDSYGLVGGYISYAFHEQLSLSLNVDNIFDEEYLGSLLLEQTFAGSPTDYSVTLRWNF</sequence>
<feature type="domain" description="TonB-dependent receptor plug" evidence="14">
    <location>
        <begin position="63"/>
        <end position="161"/>
    </location>
</feature>
<name>A0ABX1R045_9ALTE</name>
<dbReference type="PROSITE" id="PS52016">
    <property type="entry name" value="TONB_DEPENDENT_REC_3"/>
    <property type="match status" value="1"/>
</dbReference>
<organism evidence="15 16">
    <name type="scientific">Alteromonas ponticola</name>
    <dbReference type="NCBI Taxonomy" id="2720613"/>
    <lineage>
        <taxon>Bacteria</taxon>
        <taxon>Pseudomonadati</taxon>
        <taxon>Pseudomonadota</taxon>
        <taxon>Gammaproteobacteria</taxon>
        <taxon>Alteromonadales</taxon>
        <taxon>Alteromonadaceae</taxon>
        <taxon>Alteromonas/Salinimonas group</taxon>
        <taxon>Alteromonas</taxon>
    </lineage>
</organism>
<feature type="signal peptide" evidence="12">
    <location>
        <begin position="1"/>
        <end position="25"/>
    </location>
</feature>
<evidence type="ECO:0000256" key="11">
    <source>
        <dbReference type="RuleBase" id="RU003357"/>
    </source>
</evidence>
<dbReference type="PANTHER" id="PTHR32552:SF74">
    <property type="entry name" value="HYDROXAMATE SIDEROPHORE RECEPTOR FHUE"/>
    <property type="match status" value="1"/>
</dbReference>
<dbReference type="Proteomes" id="UP000709336">
    <property type="component" value="Unassembled WGS sequence"/>
</dbReference>
<evidence type="ECO:0000256" key="1">
    <source>
        <dbReference type="ARBA" id="ARBA00004571"/>
    </source>
</evidence>
<keyword evidence="9 10" id="KW-0998">Cell outer membrane</keyword>
<protein>
    <submittedName>
        <fullName evidence="15">TonB-dependent siderophore receptor</fullName>
    </submittedName>
</protein>
<dbReference type="CDD" id="cd01347">
    <property type="entry name" value="ligand_gated_channel"/>
    <property type="match status" value="1"/>
</dbReference>
<evidence type="ECO:0000259" key="14">
    <source>
        <dbReference type="Pfam" id="PF07715"/>
    </source>
</evidence>
<dbReference type="RefSeq" id="WP_169210414.1">
    <property type="nucleotide sequence ID" value="NZ_JAATNW010000004.1"/>
</dbReference>
<reference evidence="15 16" key="1">
    <citation type="submission" date="2020-03" db="EMBL/GenBank/DDBJ databases">
        <title>Alteromonas ponticola sp. nov., isolated from seawater.</title>
        <authorList>
            <person name="Yoon J.-H."/>
            <person name="Kim Y.-O."/>
        </authorList>
    </citation>
    <scope>NUCLEOTIDE SEQUENCE [LARGE SCALE GENOMIC DNA]</scope>
    <source>
        <strain evidence="15 16">MYP5</strain>
    </source>
</reference>
<evidence type="ECO:0000256" key="2">
    <source>
        <dbReference type="ARBA" id="ARBA00009810"/>
    </source>
</evidence>
<dbReference type="Pfam" id="PF00593">
    <property type="entry name" value="TonB_dep_Rec_b-barrel"/>
    <property type="match status" value="1"/>
</dbReference>
<evidence type="ECO:0000256" key="3">
    <source>
        <dbReference type="ARBA" id="ARBA00022448"/>
    </source>
</evidence>
<keyword evidence="7 10" id="KW-0472">Membrane</keyword>
<feature type="domain" description="TonB-dependent receptor-like beta-barrel" evidence="13">
    <location>
        <begin position="252"/>
        <end position="681"/>
    </location>
</feature>
<evidence type="ECO:0000313" key="16">
    <source>
        <dbReference type="Proteomes" id="UP000709336"/>
    </source>
</evidence>
<dbReference type="Gene3D" id="2.170.130.10">
    <property type="entry name" value="TonB-dependent receptor, plug domain"/>
    <property type="match status" value="1"/>
</dbReference>
<dbReference type="InterPro" id="IPR012910">
    <property type="entry name" value="Plug_dom"/>
</dbReference>
<evidence type="ECO:0000256" key="7">
    <source>
        <dbReference type="ARBA" id="ARBA00023136"/>
    </source>
</evidence>
<evidence type="ECO:0000256" key="4">
    <source>
        <dbReference type="ARBA" id="ARBA00022452"/>
    </source>
</evidence>